<dbReference type="GO" id="GO:0016787">
    <property type="term" value="F:hydrolase activity"/>
    <property type="evidence" value="ECO:0007669"/>
    <property type="project" value="UniProtKB-KW"/>
</dbReference>
<evidence type="ECO:0000256" key="1">
    <source>
        <dbReference type="SAM" id="SignalP"/>
    </source>
</evidence>
<dbReference type="AlphaFoldDB" id="A0A1T4QTX9"/>
<evidence type="ECO:0000313" key="2">
    <source>
        <dbReference type="EMBL" id="SKA07233.1"/>
    </source>
</evidence>
<dbReference type="PANTHER" id="PTHR48098:SF1">
    <property type="entry name" value="DIACYLGLYCEROL ACYLTRANSFERASE_MYCOLYLTRANSFERASE AG85A"/>
    <property type="match status" value="1"/>
</dbReference>
<feature type="chain" id="PRO_5012775228" evidence="1">
    <location>
        <begin position="20"/>
        <end position="275"/>
    </location>
</feature>
<dbReference type="PANTHER" id="PTHR48098">
    <property type="entry name" value="ENTEROCHELIN ESTERASE-RELATED"/>
    <property type="match status" value="1"/>
</dbReference>
<name>A0A1T4QTX9_9BACT</name>
<dbReference type="InterPro" id="IPR000801">
    <property type="entry name" value="Esterase-like"/>
</dbReference>
<gene>
    <name evidence="2" type="ORF">SAMN04488132_109109</name>
</gene>
<dbReference type="InterPro" id="IPR029058">
    <property type="entry name" value="AB_hydrolase_fold"/>
</dbReference>
<dbReference type="SUPFAM" id="SSF53474">
    <property type="entry name" value="alpha/beta-Hydrolases"/>
    <property type="match status" value="1"/>
</dbReference>
<dbReference type="GO" id="GO:0016747">
    <property type="term" value="F:acyltransferase activity, transferring groups other than amino-acyl groups"/>
    <property type="evidence" value="ECO:0007669"/>
    <property type="project" value="TreeGrafter"/>
</dbReference>
<protein>
    <submittedName>
        <fullName evidence="2">S-formylglutathione hydrolase FrmB</fullName>
    </submittedName>
</protein>
<keyword evidence="2" id="KW-0378">Hydrolase</keyword>
<organism evidence="2 3">
    <name type="scientific">Sediminibacterium ginsengisoli</name>
    <dbReference type="NCBI Taxonomy" id="413434"/>
    <lineage>
        <taxon>Bacteria</taxon>
        <taxon>Pseudomonadati</taxon>
        <taxon>Bacteroidota</taxon>
        <taxon>Chitinophagia</taxon>
        <taxon>Chitinophagales</taxon>
        <taxon>Chitinophagaceae</taxon>
        <taxon>Sediminibacterium</taxon>
    </lineage>
</organism>
<dbReference type="STRING" id="413434.SAMN04488132_109109"/>
<feature type="signal peptide" evidence="1">
    <location>
        <begin position="1"/>
        <end position="19"/>
    </location>
</feature>
<dbReference type="Proteomes" id="UP000190888">
    <property type="component" value="Unassembled WGS sequence"/>
</dbReference>
<evidence type="ECO:0000313" key="3">
    <source>
        <dbReference type="Proteomes" id="UP000190888"/>
    </source>
</evidence>
<accession>A0A1T4QTX9</accession>
<sequence>MKRFALLLISVLFTGMLLAATVDTVSIYSNSMKKEIKTVVVKPARYGYDTQRYPVVYLLHGHGGGYANWITRVPHIQELADRFNMIIVCPDGAKSSWYYDSPIDPNFQYETFVAKEVPAYIDSNYKTIEDRTGRAITGLSMGGHGGMFIGFRHADFFSACGSMSGALNTTVITRGYNVEERLGDTATNRKYWEDWSVMKVIETYPKDSLAIIVDCGTEDMIVAMSRAAHEKMLKLKIPHDYIERPGKHDWKYWNTAVDYQMLFFRKHFDTVKKKN</sequence>
<dbReference type="EMBL" id="FUWH01000009">
    <property type="protein sequence ID" value="SKA07233.1"/>
    <property type="molecule type" value="Genomic_DNA"/>
</dbReference>
<dbReference type="RefSeq" id="WP_078832204.1">
    <property type="nucleotide sequence ID" value="NZ_FUWH01000009.1"/>
</dbReference>
<proteinExistence type="predicted"/>
<dbReference type="Pfam" id="PF00756">
    <property type="entry name" value="Esterase"/>
    <property type="match status" value="1"/>
</dbReference>
<keyword evidence="3" id="KW-1185">Reference proteome</keyword>
<dbReference type="Gene3D" id="3.40.50.1820">
    <property type="entry name" value="alpha/beta hydrolase"/>
    <property type="match status" value="1"/>
</dbReference>
<dbReference type="OrthoDB" id="9803578at2"/>
<keyword evidence="1" id="KW-0732">Signal</keyword>
<dbReference type="InterPro" id="IPR050583">
    <property type="entry name" value="Mycobacterial_A85_antigen"/>
</dbReference>
<reference evidence="2 3" key="1">
    <citation type="submission" date="2017-02" db="EMBL/GenBank/DDBJ databases">
        <authorList>
            <person name="Peterson S.W."/>
        </authorList>
    </citation>
    <scope>NUCLEOTIDE SEQUENCE [LARGE SCALE GENOMIC DNA]</scope>
    <source>
        <strain evidence="2 3">DSM 22335</strain>
    </source>
</reference>